<sequence length="183" mass="19992">MRIAVTGTHGSGKTTLIDDFVAAYPGYEHEQEPYWALAQQGTPFADGATSADLEEQLQQSCTMILGSVASPDIVYDRCPLDFIAYLEVVAAQEGFEWTPSGKLLGRIEKALASLGLVVFLPLSRPDEIDVTIEFPRLRSKVDTRLKSIIRNDELGLLEGGPGFLELRGTRAERLVRLANLVAG</sequence>
<evidence type="ECO:0000313" key="3">
    <source>
        <dbReference type="Proteomes" id="UP000254701"/>
    </source>
</evidence>
<accession>A0A380WHF2</accession>
<dbReference type="InterPro" id="IPR038727">
    <property type="entry name" value="NadR/Ttd14_AAA_dom"/>
</dbReference>
<dbReference type="EMBL" id="UFSM01000001">
    <property type="protein sequence ID" value="SUU88148.1"/>
    <property type="molecule type" value="Genomic_DNA"/>
</dbReference>
<dbReference type="RefSeq" id="WP_115730528.1">
    <property type="nucleotide sequence ID" value="NZ_BAAAVY010000010.1"/>
</dbReference>
<evidence type="ECO:0000259" key="1">
    <source>
        <dbReference type="Pfam" id="PF13521"/>
    </source>
</evidence>
<dbReference type="OrthoDB" id="7351510at2"/>
<dbReference type="Pfam" id="PF13521">
    <property type="entry name" value="AAA_28"/>
    <property type="match status" value="1"/>
</dbReference>
<dbReference type="InterPro" id="IPR027417">
    <property type="entry name" value="P-loop_NTPase"/>
</dbReference>
<dbReference type="Gene3D" id="3.40.50.300">
    <property type="entry name" value="P-loop containing nucleotide triphosphate hydrolases"/>
    <property type="match status" value="1"/>
</dbReference>
<organism evidence="2 3">
    <name type="scientific">Aminobacter aminovorans</name>
    <name type="common">Chelatobacter heintzii</name>
    <dbReference type="NCBI Taxonomy" id="83263"/>
    <lineage>
        <taxon>Bacteria</taxon>
        <taxon>Pseudomonadati</taxon>
        <taxon>Pseudomonadota</taxon>
        <taxon>Alphaproteobacteria</taxon>
        <taxon>Hyphomicrobiales</taxon>
        <taxon>Phyllobacteriaceae</taxon>
        <taxon>Aminobacter</taxon>
    </lineage>
</organism>
<evidence type="ECO:0000313" key="2">
    <source>
        <dbReference type="EMBL" id="SUU88148.1"/>
    </source>
</evidence>
<reference evidence="2 3" key="1">
    <citation type="submission" date="2018-06" db="EMBL/GenBank/DDBJ databases">
        <authorList>
            <consortium name="Pathogen Informatics"/>
            <person name="Doyle S."/>
        </authorList>
    </citation>
    <scope>NUCLEOTIDE SEQUENCE [LARGE SCALE GENOMIC DNA]</scope>
    <source>
        <strain evidence="2 3">NCTC10684</strain>
    </source>
</reference>
<gene>
    <name evidence="2" type="ORF">NCTC10684_01355</name>
</gene>
<dbReference type="AlphaFoldDB" id="A0A380WHF2"/>
<proteinExistence type="predicted"/>
<dbReference type="Proteomes" id="UP000254701">
    <property type="component" value="Unassembled WGS sequence"/>
</dbReference>
<name>A0A380WHF2_AMIAI</name>
<feature type="domain" description="NadR/Ttd14 AAA" evidence="1">
    <location>
        <begin position="2"/>
        <end position="91"/>
    </location>
</feature>
<protein>
    <recommendedName>
        <fullName evidence="1">NadR/Ttd14 AAA domain-containing protein</fullName>
    </recommendedName>
</protein>
<dbReference type="SUPFAM" id="SSF52540">
    <property type="entry name" value="P-loop containing nucleoside triphosphate hydrolases"/>
    <property type="match status" value="1"/>
</dbReference>